<gene>
    <name evidence="1" type="ORF">SORBI_3006G136900</name>
</gene>
<dbReference type="AlphaFoldDB" id="A0A1B6PLV1"/>
<dbReference type="Proteomes" id="UP000000768">
    <property type="component" value="Chromosome 6"/>
</dbReference>
<sequence length="101" mass="11134">MALACLVYTSSTHCQSSTMELQISRIPFMDHTHLLSIFPHVDYPPVPAMFTMAQAFTSKPMPSAIVADIFKLIHSDLGCLRSQLLTFEGAPHLSTPAHMTC</sequence>
<reference evidence="2" key="2">
    <citation type="journal article" date="2018" name="Plant J.">
        <title>The Sorghum bicolor reference genome: improved assembly, gene annotations, a transcriptome atlas, and signatures of genome organization.</title>
        <authorList>
            <person name="McCormick R.F."/>
            <person name="Truong S.K."/>
            <person name="Sreedasyam A."/>
            <person name="Jenkins J."/>
            <person name="Shu S."/>
            <person name="Sims D."/>
            <person name="Kennedy M."/>
            <person name="Amirebrahimi M."/>
            <person name="Weers B.D."/>
            <person name="McKinley B."/>
            <person name="Mattison A."/>
            <person name="Morishige D.T."/>
            <person name="Grimwood J."/>
            <person name="Schmutz J."/>
            <person name="Mullet J.E."/>
        </authorList>
    </citation>
    <scope>NUCLEOTIDE SEQUENCE [LARGE SCALE GENOMIC DNA]</scope>
    <source>
        <strain evidence="2">cv. BTx623</strain>
    </source>
</reference>
<organism evidence="1 2">
    <name type="scientific">Sorghum bicolor</name>
    <name type="common">Sorghum</name>
    <name type="synonym">Sorghum vulgare</name>
    <dbReference type="NCBI Taxonomy" id="4558"/>
    <lineage>
        <taxon>Eukaryota</taxon>
        <taxon>Viridiplantae</taxon>
        <taxon>Streptophyta</taxon>
        <taxon>Embryophyta</taxon>
        <taxon>Tracheophyta</taxon>
        <taxon>Spermatophyta</taxon>
        <taxon>Magnoliopsida</taxon>
        <taxon>Liliopsida</taxon>
        <taxon>Poales</taxon>
        <taxon>Poaceae</taxon>
        <taxon>PACMAD clade</taxon>
        <taxon>Panicoideae</taxon>
        <taxon>Andropogonodae</taxon>
        <taxon>Andropogoneae</taxon>
        <taxon>Sorghinae</taxon>
        <taxon>Sorghum</taxon>
    </lineage>
</organism>
<reference evidence="1 2" key="1">
    <citation type="journal article" date="2009" name="Nature">
        <title>The Sorghum bicolor genome and the diversification of grasses.</title>
        <authorList>
            <person name="Paterson A.H."/>
            <person name="Bowers J.E."/>
            <person name="Bruggmann R."/>
            <person name="Dubchak I."/>
            <person name="Grimwood J."/>
            <person name="Gundlach H."/>
            <person name="Haberer G."/>
            <person name="Hellsten U."/>
            <person name="Mitros T."/>
            <person name="Poliakov A."/>
            <person name="Schmutz J."/>
            <person name="Spannagl M."/>
            <person name="Tang H."/>
            <person name="Wang X."/>
            <person name="Wicker T."/>
            <person name="Bharti A.K."/>
            <person name="Chapman J."/>
            <person name="Feltus F.A."/>
            <person name="Gowik U."/>
            <person name="Grigoriev I.V."/>
            <person name="Lyons E."/>
            <person name="Maher C.A."/>
            <person name="Martis M."/>
            <person name="Narechania A."/>
            <person name="Otillar R.P."/>
            <person name="Penning B.W."/>
            <person name="Salamov A.A."/>
            <person name="Wang Y."/>
            <person name="Zhang L."/>
            <person name="Carpita N.C."/>
            <person name="Freeling M."/>
            <person name="Gingle A.R."/>
            <person name="Hash C.T."/>
            <person name="Keller B."/>
            <person name="Klein P."/>
            <person name="Kresovich S."/>
            <person name="McCann M.C."/>
            <person name="Ming R."/>
            <person name="Peterson D.G."/>
            <person name="Mehboob-ur-Rahman"/>
            <person name="Ware D."/>
            <person name="Westhoff P."/>
            <person name="Mayer K.F."/>
            <person name="Messing J."/>
            <person name="Rokhsar D.S."/>
        </authorList>
    </citation>
    <scope>NUCLEOTIDE SEQUENCE [LARGE SCALE GENOMIC DNA]</scope>
    <source>
        <strain evidence="2">cv. BTx623</strain>
    </source>
</reference>
<accession>A0A1B6PLV1</accession>
<dbReference type="InParanoid" id="A0A1B6PLV1"/>
<dbReference type="EMBL" id="CM000765">
    <property type="protein sequence ID" value="KXG26647.1"/>
    <property type="molecule type" value="Genomic_DNA"/>
</dbReference>
<name>A0A1B6PLV1_SORBI</name>
<proteinExistence type="predicted"/>
<keyword evidence="2" id="KW-1185">Reference proteome</keyword>
<evidence type="ECO:0000313" key="1">
    <source>
        <dbReference type="EMBL" id="KXG26647.1"/>
    </source>
</evidence>
<dbReference type="Gramene" id="KXG26647">
    <property type="protein sequence ID" value="KXG26647"/>
    <property type="gene ID" value="SORBI_3006G136900"/>
</dbReference>
<protein>
    <submittedName>
        <fullName evidence="1">Uncharacterized protein</fullName>
    </submittedName>
</protein>
<evidence type="ECO:0000313" key="2">
    <source>
        <dbReference type="Proteomes" id="UP000000768"/>
    </source>
</evidence>